<sequence length="236" mass="25985">MHQADHPERDGDRQTGADQGALPRAQRDVFSAEQINPRVAVVGTTGQRQLGVEADDFHSKARLVDTGPQTTLDRVSSTRVAPHSVRYRERLWVPWWWWPPAFALATLIAVEVNLGVKALPDWLPFVVLYIVAIGALLWLGRIEIRVTAGPSGPDGVAQLWAGEAHLPVTVIARSAEIAPTAKSAALGRQLDPAAYVLHRAWIGPMVLLVLDDPDDPTPYWMVSCRHPERVLSALTR</sequence>
<accession>A0A0E4CMV0</accession>
<dbReference type="AlphaFoldDB" id="A0A0E4CMV0"/>
<evidence type="ECO:0000256" key="1">
    <source>
        <dbReference type="SAM" id="MobiDB-lite"/>
    </source>
</evidence>
<dbReference type="STRING" id="141349.BN1232_02160"/>
<gene>
    <name evidence="3" type="ORF">BN1232_02160</name>
</gene>
<keyword evidence="2" id="KW-0472">Membrane</keyword>
<evidence type="ECO:0000313" key="4">
    <source>
        <dbReference type="Proteomes" id="UP000199251"/>
    </source>
</evidence>
<proteinExistence type="predicted"/>
<feature type="compositionally biased region" description="Basic and acidic residues" evidence="1">
    <location>
        <begin position="1"/>
        <end position="15"/>
    </location>
</feature>
<name>A0A0E4CMV0_MYCLN</name>
<evidence type="ECO:0000256" key="2">
    <source>
        <dbReference type="SAM" id="Phobius"/>
    </source>
</evidence>
<reference evidence="3 4" key="1">
    <citation type="submission" date="2015-03" db="EMBL/GenBank/DDBJ databases">
        <authorList>
            <person name="Urmite Genomes"/>
        </authorList>
    </citation>
    <scope>NUCLEOTIDE SEQUENCE [LARGE SCALE GENOMIC DNA]</scope>
    <source>
        <strain evidence="3 4">CSUR P1491</strain>
    </source>
</reference>
<feature type="transmembrane region" description="Helical" evidence="2">
    <location>
        <begin position="122"/>
        <end position="140"/>
    </location>
</feature>
<feature type="transmembrane region" description="Helical" evidence="2">
    <location>
        <begin position="95"/>
        <end position="116"/>
    </location>
</feature>
<keyword evidence="2" id="KW-1133">Transmembrane helix</keyword>
<dbReference type="Pfam" id="PF11292">
    <property type="entry name" value="DUF3093"/>
    <property type="match status" value="1"/>
</dbReference>
<organism evidence="3 4">
    <name type="scientific">Mycobacterium lentiflavum</name>
    <dbReference type="NCBI Taxonomy" id="141349"/>
    <lineage>
        <taxon>Bacteria</taxon>
        <taxon>Bacillati</taxon>
        <taxon>Actinomycetota</taxon>
        <taxon>Actinomycetes</taxon>
        <taxon>Mycobacteriales</taxon>
        <taxon>Mycobacteriaceae</taxon>
        <taxon>Mycobacterium</taxon>
        <taxon>Mycobacterium simiae complex</taxon>
    </lineage>
</organism>
<evidence type="ECO:0000313" key="3">
    <source>
        <dbReference type="EMBL" id="CQD11559.1"/>
    </source>
</evidence>
<protein>
    <submittedName>
        <fullName evidence="3">Transmembrane protein</fullName>
    </submittedName>
</protein>
<feature type="region of interest" description="Disordered" evidence="1">
    <location>
        <begin position="1"/>
        <end position="26"/>
    </location>
</feature>
<dbReference type="EMBL" id="CTEE01000001">
    <property type="protein sequence ID" value="CQD11559.1"/>
    <property type="molecule type" value="Genomic_DNA"/>
</dbReference>
<dbReference type="Proteomes" id="UP000199251">
    <property type="component" value="Unassembled WGS sequence"/>
</dbReference>
<keyword evidence="2 3" id="KW-0812">Transmembrane</keyword>
<dbReference type="InterPro" id="IPR021443">
    <property type="entry name" value="DUF3093"/>
</dbReference>